<dbReference type="GO" id="GO:0005737">
    <property type="term" value="C:cytoplasm"/>
    <property type="evidence" value="ECO:0007669"/>
    <property type="project" value="TreeGrafter"/>
</dbReference>
<accession>A0A3S5B842</accession>
<gene>
    <name evidence="3" type="ORF">PXEA_LOCUS36277</name>
</gene>
<proteinExistence type="predicted"/>
<dbReference type="InterPro" id="IPR000999">
    <property type="entry name" value="RNase_III_dom"/>
</dbReference>
<sequence length="129" mass="14521">MPFLNSKIPSPTAGCISSDKKVHFIDEIRISALNENLSVDSSRLLDESKSSARPPLRLYLDDVEIPKVLGDIFESLAGAVFLDSGLSLDTVWRVFYPLIKERIERYTACIPKSPVRQLLELEPEIAKFE</sequence>
<dbReference type="Proteomes" id="UP000784294">
    <property type="component" value="Unassembled WGS sequence"/>
</dbReference>
<keyword evidence="4" id="KW-1185">Reference proteome</keyword>
<dbReference type="GO" id="GO:0004530">
    <property type="term" value="F:deoxyribonuclease I activity"/>
    <property type="evidence" value="ECO:0007669"/>
    <property type="project" value="TreeGrafter"/>
</dbReference>
<evidence type="ECO:0000259" key="2">
    <source>
        <dbReference type="PROSITE" id="PS50142"/>
    </source>
</evidence>
<feature type="domain" description="RNase III" evidence="2">
    <location>
        <begin position="66"/>
        <end position="85"/>
    </location>
</feature>
<dbReference type="PROSITE" id="PS50142">
    <property type="entry name" value="RNASE_3_2"/>
    <property type="match status" value="1"/>
</dbReference>
<dbReference type="GO" id="GO:0030422">
    <property type="term" value="P:siRNA processing"/>
    <property type="evidence" value="ECO:0007669"/>
    <property type="project" value="InterPro"/>
</dbReference>
<dbReference type="Gene3D" id="1.10.1520.10">
    <property type="entry name" value="Ribonuclease III domain"/>
    <property type="match status" value="1"/>
</dbReference>
<protein>
    <recommendedName>
        <fullName evidence="2">RNase III domain-containing protein</fullName>
    </recommendedName>
</protein>
<reference evidence="3" key="1">
    <citation type="submission" date="2018-11" db="EMBL/GenBank/DDBJ databases">
        <authorList>
            <consortium name="Pathogen Informatics"/>
        </authorList>
    </citation>
    <scope>NUCLEOTIDE SEQUENCE</scope>
</reference>
<dbReference type="Pfam" id="PF20932">
    <property type="entry name" value="Dicer_dsRBD"/>
    <property type="match status" value="1"/>
</dbReference>
<evidence type="ECO:0000313" key="3">
    <source>
        <dbReference type="EMBL" id="VEL42837.1"/>
    </source>
</evidence>
<dbReference type="InterPro" id="IPR036389">
    <property type="entry name" value="RNase_III_sf"/>
</dbReference>
<keyword evidence="1" id="KW-0378">Hydrolase</keyword>
<dbReference type="EMBL" id="CAAALY010277003">
    <property type="protein sequence ID" value="VEL42837.1"/>
    <property type="molecule type" value="Genomic_DNA"/>
</dbReference>
<evidence type="ECO:0000256" key="1">
    <source>
        <dbReference type="ARBA" id="ARBA00022801"/>
    </source>
</evidence>
<name>A0A3S5B842_9PLAT</name>
<comment type="caution">
    <text evidence="3">The sequence shown here is derived from an EMBL/GenBank/DDBJ whole genome shotgun (WGS) entry which is preliminary data.</text>
</comment>
<dbReference type="GO" id="GO:0003723">
    <property type="term" value="F:RNA binding"/>
    <property type="evidence" value="ECO:0007669"/>
    <property type="project" value="InterPro"/>
</dbReference>
<dbReference type="PANTHER" id="PTHR14950:SF37">
    <property type="entry name" value="ENDORIBONUCLEASE DICER"/>
    <property type="match status" value="1"/>
</dbReference>
<dbReference type="GO" id="GO:0031054">
    <property type="term" value="P:pre-miRNA processing"/>
    <property type="evidence" value="ECO:0007669"/>
    <property type="project" value="InterPro"/>
</dbReference>
<dbReference type="SUPFAM" id="SSF69065">
    <property type="entry name" value="RNase III domain-like"/>
    <property type="match status" value="1"/>
</dbReference>
<dbReference type="InterPro" id="IPR044441">
    <property type="entry name" value="DICER_DSRM"/>
</dbReference>
<evidence type="ECO:0000313" key="4">
    <source>
        <dbReference type="Proteomes" id="UP000784294"/>
    </source>
</evidence>
<dbReference type="GO" id="GO:0006309">
    <property type="term" value="P:apoptotic DNA fragmentation"/>
    <property type="evidence" value="ECO:0007669"/>
    <property type="project" value="TreeGrafter"/>
</dbReference>
<dbReference type="GO" id="GO:0005634">
    <property type="term" value="C:nucleus"/>
    <property type="evidence" value="ECO:0007669"/>
    <property type="project" value="TreeGrafter"/>
</dbReference>
<dbReference type="PANTHER" id="PTHR14950">
    <property type="entry name" value="DICER-RELATED"/>
    <property type="match status" value="1"/>
</dbReference>
<dbReference type="GO" id="GO:0004525">
    <property type="term" value="F:ribonuclease III activity"/>
    <property type="evidence" value="ECO:0007669"/>
    <property type="project" value="InterPro"/>
</dbReference>
<dbReference type="AlphaFoldDB" id="A0A3S5B842"/>
<dbReference type="GO" id="GO:0070578">
    <property type="term" value="C:RISC-loading complex"/>
    <property type="evidence" value="ECO:0007669"/>
    <property type="project" value="TreeGrafter"/>
</dbReference>
<dbReference type="OrthoDB" id="2392202at2759"/>
<organism evidence="3 4">
    <name type="scientific">Protopolystoma xenopodis</name>
    <dbReference type="NCBI Taxonomy" id="117903"/>
    <lineage>
        <taxon>Eukaryota</taxon>
        <taxon>Metazoa</taxon>
        <taxon>Spiralia</taxon>
        <taxon>Lophotrochozoa</taxon>
        <taxon>Platyhelminthes</taxon>
        <taxon>Monogenea</taxon>
        <taxon>Polyopisthocotylea</taxon>
        <taxon>Polystomatidea</taxon>
        <taxon>Polystomatidae</taxon>
        <taxon>Protopolystoma</taxon>
    </lineage>
</organism>